<evidence type="ECO:0000313" key="2">
    <source>
        <dbReference type="Proteomes" id="UP000324800"/>
    </source>
</evidence>
<proteinExistence type="predicted"/>
<gene>
    <name evidence="1" type="ORF">EZS28_014275</name>
</gene>
<evidence type="ECO:0000313" key="1">
    <source>
        <dbReference type="EMBL" id="KAA6390197.1"/>
    </source>
</evidence>
<name>A0A5J4W5S1_9EUKA</name>
<dbReference type="AlphaFoldDB" id="A0A5J4W5S1"/>
<comment type="caution">
    <text evidence="1">The sequence shown here is derived from an EMBL/GenBank/DDBJ whole genome shotgun (WGS) entry which is preliminary data.</text>
</comment>
<dbReference type="Proteomes" id="UP000324800">
    <property type="component" value="Unassembled WGS sequence"/>
</dbReference>
<organism evidence="1 2">
    <name type="scientific">Streblomastix strix</name>
    <dbReference type="NCBI Taxonomy" id="222440"/>
    <lineage>
        <taxon>Eukaryota</taxon>
        <taxon>Metamonada</taxon>
        <taxon>Preaxostyla</taxon>
        <taxon>Oxymonadida</taxon>
        <taxon>Streblomastigidae</taxon>
        <taxon>Streblomastix</taxon>
    </lineage>
</organism>
<accession>A0A5J4W5S1</accession>
<reference evidence="1 2" key="1">
    <citation type="submission" date="2019-03" db="EMBL/GenBank/DDBJ databases">
        <title>Single cell metagenomics reveals metabolic interactions within the superorganism composed of flagellate Streblomastix strix and complex community of Bacteroidetes bacteria on its surface.</title>
        <authorList>
            <person name="Treitli S.C."/>
            <person name="Kolisko M."/>
            <person name="Husnik F."/>
            <person name="Keeling P."/>
            <person name="Hampl V."/>
        </authorList>
    </citation>
    <scope>NUCLEOTIDE SEQUENCE [LARGE SCALE GENOMIC DNA]</scope>
    <source>
        <strain evidence="1">ST1C</strain>
    </source>
</reference>
<sequence>MDFFSGITNFGSKILIRIKNVTKWVAPALHKVLSTISGPVGMIHPAIGGALGAGANLAVRQLITNDIAYYIQYSKHGRSSGGMMSNEDAESGTVSVFEATWYDSGNIVHDQITPASDEIQITDGRDSTGVGIAEVNMEYSRAHHNHQIKASTSLLQKDASISNINLTAEKYIKAG</sequence>
<dbReference type="EMBL" id="SNRW01003307">
    <property type="protein sequence ID" value="KAA6390197.1"/>
    <property type="molecule type" value="Genomic_DNA"/>
</dbReference>
<protein>
    <submittedName>
        <fullName evidence="1">Uncharacterized protein</fullName>
    </submittedName>
</protein>